<feature type="transmembrane region" description="Helical" evidence="1">
    <location>
        <begin position="42"/>
        <end position="65"/>
    </location>
</feature>
<accession>A0A078B322</accession>
<proteinExistence type="predicted"/>
<evidence type="ECO:0000313" key="2">
    <source>
        <dbReference type="EMBL" id="CDW88666.1"/>
    </source>
</evidence>
<keyword evidence="1" id="KW-0812">Transmembrane</keyword>
<dbReference type="AlphaFoldDB" id="A0A078B322"/>
<keyword evidence="3" id="KW-1185">Reference proteome</keyword>
<gene>
    <name evidence="2" type="primary">Contig9562.g10226</name>
    <name evidence="2" type="ORF">STYLEM_17789</name>
</gene>
<dbReference type="EMBL" id="CCKQ01016789">
    <property type="protein sequence ID" value="CDW88666.1"/>
    <property type="molecule type" value="Genomic_DNA"/>
</dbReference>
<evidence type="ECO:0000313" key="3">
    <source>
        <dbReference type="Proteomes" id="UP000039865"/>
    </source>
</evidence>
<protein>
    <submittedName>
        <fullName evidence="2">Uncharacterized protein</fullName>
    </submittedName>
</protein>
<organism evidence="2 3">
    <name type="scientific">Stylonychia lemnae</name>
    <name type="common">Ciliate</name>
    <dbReference type="NCBI Taxonomy" id="5949"/>
    <lineage>
        <taxon>Eukaryota</taxon>
        <taxon>Sar</taxon>
        <taxon>Alveolata</taxon>
        <taxon>Ciliophora</taxon>
        <taxon>Intramacronucleata</taxon>
        <taxon>Spirotrichea</taxon>
        <taxon>Stichotrichia</taxon>
        <taxon>Sporadotrichida</taxon>
        <taxon>Oxytrichidae</taxon>
        <taxon>Stylonychinae</taxon>
        <taxon>Stylonychia</taxon>
    </lineage>
</organism>
<sequence length="121" mass="13646">MQGMGMPGAMGAPKKKAEVVIPKLIANDKNNRIYQIINKGYALFYIVGSFGKKLLWFTSCSIYLFKIINNYLVAFMFILPMGFEIFSEQSRILAKIQMQMMSESMMGGIGGADMQPQIRPF</sequence>
<feature type="transmembrane region" description="Helical" evidence="1">
    <location>
        <begin position="71"/>
        <end position="87"/>
    </location>
</feature>
<name>A0A078B322_STYLE</name>
<dbReference type="InParanoid" id="A0A078B322"/>
<evidence type="ECO:0000256" key="1">
    <source>
        <dbReference type="SAM" id="Phobius"/>
    </source>
</evidence>
<keyword evidence="1" id="KW-1133">Transmembrane helix</keyword>
<reference evidence="2 3" key="1">
    <citation type="submission" date="2014-06" db="EMBL/GenBank/DDBJ databases">
        <authorList>
            <person name="Swart Estienne"/>
        </authorList>
    </citation>
    <scope>NUCLEOTIDE SEQUENCE [LARGE SCALE GENOMIC DNA]</scope>
    <source>
        <strain evidence="2 3">130c</strain>
    </source>
</reference>
<keyword evidence="1" id="KW-0472">Membrane</keyword>
<dbReference type="Proteomes" id="UP000039865">
    <property type="component" value="Unassembled WGS sequence"/>
</dbReference>